<reference evidence="1 2" key="1">
    <citation type="journal article" date="2008" name="FEMS Yeast Res.">
        <title>Comparative genome analysis of a Saccharomyces cerevisiae wine strain.</title>
        <authorList>
            <person name="Borneman A.R."/>
            <person name="Forgan A.H."/>
            <person name="Pretorius I.S."/>
            <person name="Chambers P.J."/>
        </authorList>
    </citation>
    <scope>NUCLEOTIDE SEQUENCE [LARGE SCALE GENOMIC DNA]</scope>
    <source>
        <strain evidence="1 2">AWRI1631</strain>
    </source>
</reference>
<sequence>MDSLPAPFPTATSCSCLCVSSDFTAFLKNLLIVGCPAIIVNRFNKINLFALLLALKSTSLGSLPITIVPAYLSLKIHVIAIFRQE</sequence>
<dbReference type="Proteomes" id="UP000008988">
    <property type="component" value="Unassembled WGS sequence"/>
</dbReference>
<dbReference type="AlphaFoldDB" id="B5VF21"/>
<dbReference type="EMBL" id="ABSV01000280">
    <property type="protein sequence ID" value="EDZ73473.1"/>
    <property type="molecule type" value="Genomic_DNA"/>
</dbReference>
<comment type="caution">
    <text evidence="1">The sequence shown here is derived from an EMBL/GenBank/DDBJ whole genome shotgun (WGS) entry which is preliminary data.</text>
</comment>
<organism evidence="1 2">
    <name type="scientific">Saccharomyces cerevisiae (strain AWRI1631)</name>
    <name type="common">Baker's yeast</name>
    <dbReference type="NCBI Taxonomy" id="545124"/>
    <lineage>
        <taxon>Eukaryota</taxon>
        <taxon>Fungi</taxon>
        <taxon>Dikarya</taxon>
        <taxon>Ascomycota</taxon>
        <taxon>Saccharomycotina</taxon>
        <taxon>Saccharomycetes</taxon>
        <taxon>Saccharomycetales</taxon>
        <taxon>Saccharomycetaceae</taxon>
        <taxon>Saccharomyces</taxon>
    </lineage>
</organism>
<gene>
    <name evidence="1" type="ORF">AWRI1631_31360</name>
</gene>
<accession>B5VF21</accession>
<proteinExistence type="predicted"/>
<evidence type="ECO:0000313" key="2">
    <source>
        <dbReference type="Proteomes" id="UP000008988"/>
    </source>
</evidence>
<protein>
    <submittedName>
        <fullName evidence="1">Uncharacterized protein</fullName>
    </submittedName>
</protein>
<name>B5VF21_YEAS6</name>
<evidence type="ECO:0000313" key="1">
    <source>
        <dbReference type="EMBL" id="EDZ73473.1"/>
    </source>
</evidence>